<evidence type="ECO:0000313" key="1">
    <source>
        <dbReference type="EMBL" id="NHC37394.1"/>
    </source>
</evidence>
<dbReference type="OrthoDB" id="501208at2"/>
<reference evidence="1 2" key="1">
    <citation type="journal article" date="2015" name="Genome Announc.">
        <title>Draft Genome Sequence of the Terrestrial Cyanobacterium Scytonema millei VB511283, Isolated from Eastern India.</title>
        <authorList>
            <person name="Sen D."/>
            <person name="Chandrababunaidu M.M."/>
            <person name="Singh D."/>
            <person name="Sanghi N."/>
            <person name="Ghorai A."/>
            <person name="Mishra G.P."/>
            <person name="Madduluri M."/>
            <person name="Adhikary S.P."/>
            <person name="Tripathy S."/>
        </authorList>
    </citation>
    <scope>NUCLEOTIDE SEQUENCE [LARGE SCALE GENOMIC DNA]</scope>
    <source>
        <strain evidence="1 2">VB511283</strain>
    </source>
</reference>
<dbReference type="RefSeq" id="WP_039714353.1">
    <property type="nucleotide sequence ID" value="NZ_JTJC03000008.1"/>
</dbReference>
<name>A0A9X5I740_9CYAN</name>
<dbReference type="Proteomes" id="UP000031532">
    <property type="component" value="Unassembled WGS sequence"/>
</dbReference>
<sequence length="490" mass="56103">MQFPSPYLTITNQLASMGVKPKYITDLDSATTALRATAKFLHGKELRSGGFAPSLAASITDAVSYLPKELGKDLSTVSGWVSASSPNVLNDVRAETMSQWVVNQYPQRRYPAAVIGSSNGAAVHLCAALGIPWLPQTLLVSLRHPVDPDEPKQELEWAKAPAQQLLARNPDLCVYQMHDPNQDRLKVPRVTYFRLKRTRLGTQFQQFLQQNLEPGATLFLLECQYSWLSTQVSDRHFFQFGGKGKLAPDDYFQHSQQIADFLQQNGSQHRYWEPPAPDGRLPESEWGFEGALRDDVEQFARQHGFRVRRIVFDFPQDLSPLVADLYRWWYQERGLPSDRLLVESFVYLQPWWALRLGLVPFWTVFNDRMSAERLNNYLDSAKSYDEIYMTLFSNGLKALGQASIEEWLSILNRARDRGQFIGVNEQTYPGDLASYTRHYTDLKKLEGRYPMPEPLTLQQLDNFLTQAGVSEASAERSRYPVQWIDQHCRV</sequence>
<keyword evidence="2" id="KW-1185">Reference proteome</keyword>
<accession>A0A9X5I740</accession>
<protein>
    <submittedName>
        <fullName evidence="1">Uncharacterized protein</fullName>
    </submittedName>
</protein>
<gene>
    <name evidence="1" type="ORF">QH73_0022620</name>
</gene>
<organism evidence="1 2">
    <name type="scientific">Scytonema millei VB511283</name>
    <dbReference type="NCBI Taxonomy" id="1245923"/>
    <lineage>
        <taxon>Bacteria</taxon>
        <taxon>Bacillati</taxon>
        <taxon>Cyanobacteriota</taxon>
        <taxon>Cyanophyceae</taxon>
        <taxon>Nostocales</taxon>
        <taxon>Scytonemataceae</taxon>
        <taxon>Scytonema</taxon>
    </lineage>
</organism>
<evidence type="ECO:0000313" key="2">
    <source>
        <dbReference type="Proteomes" id="UP000031532"/>
    </source>
</evidence>
<proteinExistence type="predicted"/>
<comment type="caution">
    <text evidence="1">The sequence shown here is derived from an EMBL/GenBank/DDBJ whole genome shotgun (WGS) entry which is preliminary data.</text>
</comment>
<dbReference type="EMBL" id="JTJC03000008">
    <property type="protein sequence ID" value="NHC37394.1"/>
    <property type="molecule type" value="Genomic_DNA"/>
</dbReference>
<dbReference type="AlphaFoldDB" id="A0A9X5I740"/>